<dbReference type="Gene3D" id="3.40.630.40">
    <property type="entry name" value="Zn-dependent exopeptidases"/>
    <property type="match status" value="1"/>
</dbReference>
<dbReference type="GO" id="GO:0008745">
    <property type="term" value="F:N-acetylmuramoyl-L-alanine amidase activity"/>
    <property type="evidence" value="ECO:0007669"/>
    <property type="project" value="InterPro"/>
</dbReference>
<dbReference type="Gene3D" id="3.30.70.1070">
    <property type="entry name" value="Sporulation related repeat"/>
    <property type="match status" value="1"/>
</dbReference>
<sequence length="269" mass="29462">MKLYLDPGHGGQDPGAQGHGLDEKDVTLSIALKLRSILQNDYENIDVKMSRSSDTTKSLSQRSSEANAWGADFFLAIHINSGPSSALGYEDFIYSGLSDTSKTDQYQDIIHAEVMKVNQLKDRGQKKANFHVLRESNMPALLTENGFISNDHDSALMKQSSWIQKVAQGHANGVAKAFGLKRKPIDPPKPDSGTLFKVIAGSFKSKENADERVDQLKAKGIESFVDTTKIAGETWYRVQAGAFSNRGNAEDRLAEVKKAGINDAFLVAE</sequence>
<dbReference type="GO" id="GO:0042834">
    <property type="term" value="F:peptidoglycan binding"/>
    <property type="evidence" value="ECO:0007669"/>
    <property type="project" value="InterPro"/>
</dbReference>
<evidence type="ECO:0000256" key="2">
    <source>
        <dbReference type="SAM" id="MobiDB-lite"/>
    </source>
</evidence>
<name>A0A6H1PAS4_PRIMG</name>
<dbReference type="SUPFAM" id="SSF53187">
    <property type="entry name" value="Zn-dependent exopeptidases"/>
    <property type="match status" value="1"/>
</dbReference>
<dbReference type="AlphaFoldDB" id="A0A6H1PAS4"/>
<feature type="region of interest" description="Disordered" evidence="2">
    <location>
        <begin position="1"/>
        <end position="21"/>
    </location>
</feature>
<dbReference type="InterPro" id="IPR002508">
    <property type="entry name" value="MurNAc-LAA_cat"/>
</dbReference>
<dbReference type="InterPro" id="IPR036680">
    <property type="entry name" value="SPOR-like_sf"/>
</dbReference>
<evidence type="ECO:0000313" key="5">
    <source>
        <dbReference type="Proteomes" id="UP000501868"/>
    </source>
</evidence>
<reference evidence="4 5" key="2">
    <citation type="submission" date="2020-04" db="EMBL/GenBank/DDBJ databases">
        <authorList>
            <person name="Fomenkov A."/>
            <person name="Anton B.P."/>
            <person name="Roberts R.J."/>
        </authorList>
    </citation>
    <scope>NUCLEOTIDE SEQUENCE [LARGE SCALE GENOMIC DNA]</scope>
    <source>
        <strain evidence="4 5">S2</strain>
    </source>
</reference>
<accession>A0A6H1PAS4</accession>
<dbReference type="PROSITE" id="PS51724">
    <property type="entry name" value="SPOR"/>
    <property type="match status" value="1"/>
</dbReference>
<dbReference type="InterPro" id="IPR007730">
    <property type="entry name" value="SPOR-like_dom"/>
</dbReference>
<dbReference type="Pfam" id="PF05036">
    <property type="entry name" value="SPOR"/>
    <property type="match status" value="1"/>
</dbReference>
<dbReference type="EMBL" id="CP051128">
    <property type="protein sequence ID" value="QIZ10699.1"/>
    <property type="molecule type" value="Genomic_DNA"/>
</dbReference>
<dbReference type="InterPro" id="IPR050695">
    <property type="entry name" value="N-acetylmuramoyl_amidase_3"/>
</dbReference>
<protein>
    <submittedName>
        <fullName evidence="4">N-acetylmuramoyl-L-alanine amidase</fullName>
    </submittedName>
</protein>
<feature type="domain" description="SPOR" evidence="3">
    <location>
        <begin position="190"/>
        <end position="269"/>
    </location>
</feature>
<evidence type="ECO:0000259" key="3">
    <source>
        <dbReference type="PROSITE" id="PS51724"/>
    </source>
</evidence>
<dbReference type="SMART" id="SM00646">
    <property type="entry name" value="Ami_3"/>
    <property type="match status" value="1"/>
</dbReference>
<organism evidence="4 5">
    <name type="scientific">Priestia megaterium</name>
    <name type="common">Bacillus megaterium</name>
    <dbReference type="NCBI Taxonomy" id="1404"/>
    <lineage>
        <taxon>Bacteria</taxon>
        <taxon>Bacillati</taxon>
        <taxon>Bacillota</taxon>
        <taxon>Bacilli</taxon>
        <taxon>Bacillales</taxon>
        <taxon>Bacillaceae</taxon>
        <taxon>Priestia</taxon>
    </lineage>
</organism>
<evidence type="ECO:0000256" key="1">
    <source>
        <dbReference type="ARBA" id="ARBA00022801"/>
    </source>
</evidence>
<dbReference type="GO" id="GO:0030288">
    <property type="term" value="C:outer membrane-bounded periplasmic space"/>
    <property type="evidence" value="ECO:0007669"/>
    <property type="project" value="TreeGrafter"/>
</dbReference>
<evidence type="ECO:0000313" key="4">
    <source>
        <dbReference type="EMBL" id="QIZ10699.1"/>
    </source>
</evidence>
<keyword evidence="1" id="KW-0378">Hydrolase</keyword>
<reference evidence="4 5" key="1">
    <citation type="submission" date="2020-04" db="EMBL/GenBank/DDBJ databases">
        <title>Genome-Wide Identification of 5-Methylcytosine Sites in Bacterial Genomes By High-Throughput Sequencing of MspJI Restriction Fragments.</title>
        <authorList>
            <person name="Wu V."/>
        </authorList>
    </citation>
    <scope>NUCLEOTIDE SEQUENCE [LARGE SCALE GENOMIC DNA]</scope>
    <source>
        <strain evidence="4 5">S2</strain>
    </source>
</reference>
<dbReference type="Pfam" id="PF01520">
    <property type="entry name" value="Amidase_3"/>
    <property type="match status" value="1"/>
</dbReference>
<dbReference type="Proteomes" id="UP000501868">
    <property type="component" value="Chromosome"/>
</dbReference>
<dbReference type="CDD" id="cd02696">
    <property type="entry name" value="MurNAc-LAA"/>
    <property type="match status" value="1"/>
</dbReference>
<dbReference type="PANTHER" id="PTHR30404">
    <property type="entry name" value="N-ACETYLMURAMOYL-L-ALANINE AMIDASE"/>
    <property type="match status" value="1"/>
</dbReference>
<proteinExistence type="predicted"/>
<dbReference type="GO" id="GO:0009253">
    <property type="term" value="P:peptidoglycan catabolic process"/>
    <property type="evidence" value="ECO:0007669"/>
    <property type="project" value="InterPro"/>
</dbReference>
<gene>
    <name evidence="4" type="ORF">HFZ78_31545</name>
</gene>
<dbReference type="PANTHER" id="PTHR30404:SF0">
    <property type="entry name" value="N-ACETYLMURAMOYL-L-ALANINE AMIDASE AMIC"/>
    <property type="match status" value="1"/>
</dbReference>
<dbReference type="SUPFAM" id="SSF110997">
    <property type="entry name" value="Sporulation related repeat"/>
    <property type="match status" value="1"/>
</dbReference>